<evidence type="ECO:0000313" key="3">
    <source>
        <dbReference type="Proteomes" id="UP001596501"/>
    </source>
</evidence>
<protein>
    <recommendedName>
        <fullName evidence="4">PcfJ-like protein</fullName>
    </recommendedName>
</protein>
<dbReference type="RefSeq" id="WP_382225000.1">
    <property type="nucleotide sequence ID" value="NZ_JBHTCA010000013.1"/>
</dbReference>
<sequence>MPDQHPNQEPEGTRNGHLSGDGMGARPSVDEALNLDAMPAEALATLLPIEVPLLHPHFGLLPDRLVGYRLGAHHLWERLRGVMDNPVQVYPWRGDKKVVQVLRLWVLVVWASGRITALRWHAKSCGLLVLKPVGDAELDLFQMGSRSPWYAHHRDATKWEYVQEHLDFGGRRTAPEPRALNSAVFLKLRRRVLAYARSSRLDARIRQALQLDYRVMKQAVSFVGLKRHPNGCDVRISSYNWMVEHQHALATIRRDDPGLTQWFVLCAQDQDFPPGGEPVQRLKCHLKHPRIGRLGWRLLLKHSRYLLIQAIRHFGANTIDAAIGVVKAHVIVGSGKLVPPHLVDLISGIRGSPSEFWVCGDDILRFLVGLWRERPPVTPGDFQDWQEVFDWFRAYGLPSQLNTRQRSMGLPYLLRCARRWISEQERLRLAALTPLPVWHEAIHRNAFRLVFLRTPREMMEEGDAMSHCLGSHPCTSPNDLYARVLYNGEHVGTAWYQHDEDRWRLMEAHKRANSAFRVAEEEQLVAFARHIKRPVYDGRGGE</sequence>
<name>A0ABW2QMA8_9BURK</name>
<gene>
    <name evidence="2" type="ORF">ACFQPB_15305</name>
</gene>
<evidence type="ECO:0008006" key="4">
    <source>
        <dbReference type="Google" id="ProtNLM"/>
    </source>
</evidence>
<evidence type="ECO:0000256" key="1">
    <source>
        <dbReference type="SAM" id="MobiDB-lite"/>
    </source>
</evidence>
<organism evidence="2 3">
    <name type="scientific">Hydrogenophaga atypica</name>
    <dbReference type="NCBI Taxonomy" id="249409"/>
    <lineage>
        <taxon>Bacteria</taxon>
        <taxon>Pseudomonadati</taxon>
        <taxon>Pseudomonadota</taxon>
        <taxon>Betaproteobacteria</taxon>
        <taxon>Burkholderiales</taxon>
        <taxon>Comamonadaceae</taxon>
        <taxon>Hydrogenophaga</taxon>
    </lineage>
</organism>
<dbReference type="Proteomes" id="UP001596501">
    <property type="component" value="Unassembled WGS sequence"/>
</dbReference>
<accession>A0ABW2QMA8</accession>
<evidence type="ECO:0000313" key="2">
    <source>
        <dbReference type="EMBL" id="MFC7410234.1"/>
    </source>
</evidence>
<comment type="caution">
    <text evidence="2">The sequence shown here is derived from an EMBL/GenBank/DDBJ whole genome shotgun (WGS) entry which is preliminary data.</text>
</comment>
<proteinExistence type="predicted"/>
<keyword evidence="3" id="KW-1185">Reference proteome</keyword>
<dbReference type="EMBL" id="JBHTCA010000013">
    <property type="protein sequence ID" value="MFC7410234.1"/>
    <property type="molecule type" value="Genomic_DNA"/>
</dbReference>
<reference evidence="3" key="1">
    <citation type="journal article" date="2019" name="Int. J. Syst. Evol. Microbiol.">
        <title>The Global Catalogue of Microorganisms (GCM) 10K type strain sequencing project: providing services to taxonomists for standard genome sequencing and annotation.</title>
        <authorList>
            <consortium name="The Broad Institute Genomics Platform"/>
            <consortium name="The Broad Institute Genome Sequencing Center for Infectious Disease"/>
            <person name="Wu L."/>
            <person name="Ma J."/>
        </authorList>
    </citation>
    <scope>NUCLEOTIDE SEQUENCE [LARGE SCALE GENOMIC DNA]</scope>
    <source>
        <strain evidence="3">CGMCC 1.12371</strain>
    </source>
</reference>
<feature type="compositionally biased region" description="Basic and acidic residues" evidence="1">
    <location>
        <begin position="1"/>
        <end position="14"/>
    </location>
</feature>
<feature type="region of interest" description="Disordered" evidence="1">
    <location>
        <begin position="1"/>
        <end position="25"/>
    </location>
</feature>